<feature type="domain" description="Glycosyl transferase family 1" evidence="1">
    <location>
        <begin position="2"/>
        <end position="79"/>
    </location>
</feature>
<proteinExistence type="predicted"/>
<sequence length="131" mass="14364">MAYVFTIASTTETFGIVTIEALASGVPVLAIKAPGAVDILTDGLDGLLVDNDVEKFAKALEKIIREPELRGKLSQGAIKTSEKYSIDTISERMLNLYREVIEIKKSKTKEKKSFIKDILSINYGGKIKNGK</sequence>
<dbReference type="EMBL" id="BARW01031525">
    <property type="protein sequence ID" value="GAJ03805.1"/>
    <property type="molecule type" value="Genomic_DNA"/>
</dbReference>
<dbReference type="GO" id="GO:0016757">
    <property type="term" value="F:glycosyltransferase activity"/>
    <property type="evidence" value="ECO:0007669"/>
    <property type="project" value="InterPro"/>
</dbReference>
<evidence type="ECO:0000313" key="2">
    <source>
        <dbReference type="EMBL" id="GAJ03805.1"/>
    </source>
</evidence>
<evidence type="ECO:0000259" key="1">
    <source>
        <dbReference type="Pfam" id="PF00534"/>
    </source>
</evidence>
<gene>
    <name evidence="2" type="ORF">S12H4_50121</name>
</gene>
<dbReference type="SUPFAM" id="SSF53756">
    <property type="entry name" value="UDP-Glycosyltransferase/glycogen phosphorylase"/>
    <property type="match status" value="1"/>
</dbReference>
<comment type="caution">
    <text evidence="2">The sequence shown here is derived from an EMBL/GenBank/DDBJ whole genome shotgun (WGS) entry which is preliminary data.</text>
</comment>
<dbReference type="PANTHER" id="PTHR45947">
    <property type="entry name" value="SULFOQUINOVOSYL TRANSFERASE SQD2"/>
    <property type="match status" value="1"/>
</dbReference>
<name>X1VCC4_9ZZZZ</name>
<dbReference type="Gene3D" id="3.40.50.2000">
    <property type="entry name" value="Glycogen Phosphorylase B"/>
    <property type="match status" value="2"/>
</dbReference>
<dbReference type="PANTHER" id="PTHR45947:SF3">
    <property type="entry name" value="SULFOQUINOVOSYL TRANSFERASE SQD2"/>
    <property type="match status" value="1"/>
</dbReference>
<dbReference type="Pfam" id="PF00534">
    <property type="entry name" value="Glycos_transf_1"/>
    <property type="match status" value="1"/>
</dbReference>
<dbReference type="InterPro" id="IPR050194">
    <property type="entry name" value="Glycosyltransferase_grp1"/>
</dbReference>
<accession>X1VCC4</accession>
<dbReference type="InterPro" id="IPR001296">
    <property type="entry name" value="Glyco_trans_1"/>
</dbReference>
<protein>
    <recommendedName>
        <fullName evidence="1">Glycosyl transferase family 1 domain-containing protein</fullName>
    </recommendedName>
</protein>
<dbReference type="AlphaFoldDB" id="X1VCC4"/>
<reference evidence="2" key="1">
    <citation type="journal article" date="2014" name="Front. Microbiol.">
        <title>High frequency of phylogenetically diverse reductive dehalogenase-homologous genes in deep subseafloor sedimentary metagenomes.</title>
        <authorList>
            <person name="Kawai M."/>
            <person name="Futagami T."/>
            <person name="Toyoda A."/>
            <person name="Takaki Y."/>
            <person name="Nishi S."/>
            <person name="Hori S."/>
            <person name="Arai W."/>
            <person name="Tsubouchi T."/>
            <person name="Morono Y."/>
            <person name="Uchiyama I."/>
            <person name="Ito T."/>
            <person name="Fujiyama A."/>
            <person name="Inagaki F."/>
            <person name="Takami H."/>
        </authorList>
    </citation>
    <scope>NUCLEOTIDE SEQUENCE</scope>
    <source>
        <strain evidence="2">Expedition CK06-06</strain>
    </source>
</reference>
<organism evidence="2">
    <name type="scientific">marine sediment metagenome</name>
    <dbReference type="NCBI Taxonomy" id="412755"/>
    <lineage>
        <taxon>unclassified sequences</taxon>
        <taxon>metagenomes</taxon>
        <taxon>ecological metagenomes</taxon>
    </lineage>
</organism>